<dbReference type="SUPFAM" id="SSF53756">
    <property type="entry name" value="UDP-Glycosyltransferase/glycogen phosphorylase"/>
    <property type="match status" value="1"/>
</dbReference>
<feature type="domain" description="Glycosyl transferase family 1" evidence="2">
    <location>
        <begin position="208"/>
        <end position="332"/>
    </location>
</feature>
<dbReference type="Gene3D" id="3.40.50.2000">
    <property type="entry name" value="Glycogen Phosphorylase B"/>
    <property type="match status" value="2"/>
</dbReference>
<evidence type="ECO:0000259" key="3">
    <source>
        <dbReference type="Pfam" id="PF13439"/>
    </source>
</evidence>
<sequence>MEMISSAKGLRVALVHDFLLDLRGAERVFLQLCAMFPDADIFTAVYDPVGTQGRFEDRNVITSGLQRLRPTARNFRPLLPFYPAAVESLDLRGYDLVVSSSSAWAHGVIPDENAVHVCYCHNPFRYAWTERDATLEARSGLVRPVLAQVMHRWRQWDFIAAQRVDAYVANSETTQQRIERYFSRESTVIHPPVEVQRFSPGPVEDHHLVLSELIAHKRIEVVVRAFSRLGLPLVVAGDGPDARRLQRLAGPTVHFAGRVSDHEAERLLRSAQSLVVAATEEFGIAAVEAQASGRPVIALRAGGLMETVIEGRTGLFFDRPDPASLCAAIERFDPADFETADCVAQAQRFSPERFANDFAAVVEQTLTRGPERSIAAGQHRDAGRRSRGRGLARAGRTRS</sequence>
<dbReference type="PANTHER" id="PTHR45947:SF3">
    <property type="entry name" value="SULFOQUINOVOSYL TRANSFERASE SQD2"/>
    <property type="match status" value="1"/>
</dbReference>
<dbReference type="AlphaFoldDB" id="A0A6J5ZMG0"/>
<dbReference type="PANTHER" id="PTHR45947">
    <property type="entry name" value="SULFOQUINOVOSYL TRANSFERASE SQD2"/>
    <property type="match status" value="1"/>
</dbReference>
<evidence type="ECO:0000256" key="1">
    <source>
        <dbReference type="SAM" id="MobiDB-lite"/>
    </source>
</evidence>
<dbReference type="InterPro" id="IPR050194">
    <property type="entry name" value="Glycosyltransferase_grp1"/>
</dbReference>
<feature type="region of interest" description="Disordered" evidence="1">
    <location>
        <begin position="369"/>
        <end position="399"/>
    </location>
</feature>
<organism evidence="4">
    <name type="scientific">freshwater metagenome</name>
    <dbReference type="NCBI Taxonomy" id="449393"/>
    <lineage>
        <taxon>unclassified sequences</taxon>
        <taxon>metagenomes</taxon>
        <taxon>ecological metagenomes</taxon>
    </lineage>
</organism>
<dbReference type="InterPro" id="IPR001296">
    <property type="entry name" value="Glyco_trans_1"/>
</dbReference>
<dbReference type="Pfam" id="PF13439">
    <property type="entry name" value="Glyco_transf_4"/>
    <property type="match status" value="1"/>
</dbReference>
<protein>
    <submittedName>
        <fullName evidence="4">Unannotated protein</fullName>
    </submittedName>
</protein>
<dbReference type="GO" id="GO:0016757">
    <property type="term" value="F:glycosyltransferase activity"/>
    <property type="evidence" value="ECO:0007669"/>
    <property type="project" value="InterPro"/>
</dbReference>
<gene>
    <name evidence="4" type="ORF">UFOPK3522_00566</name>
    <name evidence="5" type="ORF">UFOPK4175_00072</name>
</gene>
<dbReference type="EMBL" id="CAESAO010000033">
    <property type="protein sequence ID" value="CAB4340733.1"/>
    <property type="molecule type" value="Genomic_DNA"/>
</dbReference>
<proteinExistence type="predicted"/>
<evidence type="ECO:0000313" key="5">
    <source>
        <dbReference type="EMBL" id="CAB5028127.1"/>
    </source>
</evidence>
<dbReference type="Pfam" id="PF00534">
    <property type="entry name" value="Glycos_transf_1"/>
    <property type="match status" value="1"/>
</dbReference>
<name>A0A6J5ZMG0_9ZZZZ</name>
<feature type="compositionally biased region" description="Basic residues" evidence="1">
    <location>
        <begin position="385"/>
        <end position="399"/>
    </location>
</feature>
<feature type="domain" description="Glycosyltransferase subfamily 4-like N-terminal" evidence="3">
    <location>
        <begin position="24"/>
        <end position="197"/>
    </location>
</feature>
<dbReference type="InterPro" id="IPR028098">
    <property type="entry name" value="Glyco_trans_4-like_N"/>
</dbReference>
<reference evidence="4" key="1">
    <citation type="submission" date="2020-05" db="EMBL/GenBank/DDBJ databases">
        <authorList>
            <person name="Chiriac C."/>
            <person name="Salcher M."/>
            <person name="Ghai R."/>
            <person name="Kavagutti S V."/>
        </authorList>
    </citation>
    <scope>NUCLEOTIDE SEQUENCE</scope>
</reference>
<dbReference type="EMBL" id="CAFBPX010000006">
    <property type="protein sequence ID" value="CAB5028127.1"/>
    <property type="molecule type" value="Genomic_DNA"/>
</dbReference>
<accession>A0A6J5ZMG0</accession>
<evidence type="ECO:0000259" key="2">
    <source>
        <dbReference type="Pfam" id="PF00534"/>
    </source>
</evidence>
<evidence type="ECO:0000313" key="4">
    <source>
        <dbReference type="EMBL" id="CAB4340733.1"/>
    </source>
</evidence>